<keyword evidence="9" id="KW-0472">Membrane</keyword>
<reference evidence="12 14" key="2">
    <citation type="submission" date="2023-07" db="EMBL/GenBank/DDBJ databases">
        <title>Sequencing the genomes of 1000 actinobacteria strains.</title>
        <authorList>
            <person name="Klenk H.-P."/>
        </authorList>
    </citation>
    <scope>NUCLEOTIDE SEQUENCE [LARGE SCALE GENOMIC DNA]</scope>
    <source>
        <strain evidence="12 14">DSM 44724</strain>
    </source>
</reference>
<sequence>MNRLQRWWRPWMTDTAIVAVAAADLWFTYWWTVTSWQMALTALGVAALFLRRRWPLVVFALTLPGAWLVGQSAAALVALFTFAAISHRRRLISVCAVVLAVCMIWPVEGAGEIVIDSWWLAYAAYALAPAAAAAFLGQFVQARRELSARLVEITEAREHEQLMTTQKVLSEERAQLAREMHDVVSHQVSLIAVRAGALQVSTPDAEAKEAAATIRMLSVRTLDELRHMVNVLRAGGSGPTDLAPQPTLAQLADLVAGSGIEATLRIGPHPALDPPAERAIYRTVQESLTNVRKHAPGAGAEVVLAHDGGAVTVTITSTAPTRPTVPLPSSKHGLLGLHQRAALLGGTLTWVATPDGGWRNTLTLPV</sequence>
<keyword evidence="8" id="KW-0902">Two-component regulatory system</keyword>
<name>A0A9X3PHL8_9ACTN</name>
<evidence type="ECO:0000256" key="3">
    <source>
        <dbReference type="ARBA" id="ARBA00022553"/>
    </source>
</evidence>
<keyword evidence="7" id="KW-0067">ATP-binding</keyword>
<evidence type="ECO:0000256" key="2">
    <source>
        <dbReference type="ARBA" id="ARBA00012438"/>
    </source>
</evidence>
<keyword evidence="5" id="KW-0547">Nucleotide-binding</keyword>
<dbReference type="Proteomes" id="UP001183604">
    <property type="component" value="Unassembled WGS sequence"/>
</dbReference>
<dbReference type="PANTHER" id="PTHR24421:SF10">
    <property type="entry name" value="NITRATE_NITRITE SENSOR PROTEIN NARQ"/>
    <property type="match status" value="1"/>
</dbReference>
<dbReference type="Gene3D" id="3.30.565.10">
    <property type="entry name" value="Histidine kinase-like ATPase, C-terminal domain"/>
    <property type="match status" value="1"/>
</dbReference>
<dbReference type="GO" id="GO:0016020">
    <property type="term" value="C:membrane"/>
    <property type="evidence" value="ECO:0007669"/>
    <property type="project" value="InterPro"/>
</dbReference>
<evidence type="ECO:0000256" key="9">
    <source>
        <dbReference type="SAM" id="Phobius"/>
    </source>
</evidence>
<dbReference type="RefSeq" id="WP_270121516.1">
    <property type="nucleotide sequence ID" value="NZ_BAAAOM010000002.1"/>
</dbReference>
<comment type="catalytic activity">
    <reaction evidence="1">
        <text>ATP + protein L-histidine = ADP + protein N-phospho-L-histidine.</text>
        <dbReference type="EC" id="2.7.13.3"/>
    </reaction>
</comment>
<feature type="domain" description="Signal transduction histidine kinase subgroup 3 dimerisation and phosphoacceptor" evidence="10">
    <location>
        <begin position="172"/>
        <end position="235"/>
    </location>
</feature>
<dbReference type="InterPro" id="IPR050482">
    <property type="entry name" value="Sensor_HK_TwoCompSys"/>
</dbReference>
<keyword evidence="9" id="KW-1133">Transmembrane helix</keyword>
<gene>
    <name evidence="12" type="ORF">J2S69_001206</name>
    <name evidence="11" type="ORF">O2L01_08705</name>
</gene>
<feature type="transmembrane region" description="Helical" evidence="9">
    <location>
        <begin position="119"/>
        <end position="140"/>
    </location>
</feature>
<dbReference type="EC" id="2.7.13.3" evidence="2"/>
<feature type="transmembrane region" description="Helical" evidence="9">
    <location>
        <begin position="91"/>
        <end position="107"/>
    </location>
</feature>
<keyword evidence="9" id="KW-0812">Transmembrane</keyword>
<dbReference type="GO" id="GO:0005524">
    <property type="term" value="F:ATP binding"/>
    <property type="evidence" value="ECO:0007669"/>
    <property type="project" value="UniProtKB-KW"/>
</dbReference>
<reference evidence="11" key="1">
    <citation type="submission" date="2022-12" db="EMBL/GenBank/DDBJ databases">
        <title>Gycomyces niveus sp.nov., a novel actinomycete isolated from soil in Shouguang.</title>
        <authorList>
            <person name="Yang X."/>
        </authorList>
    </citation>
    <scope>NUCLEOTIDE SEQUENCE</scope>
    <source>
        <strain evidence="11">DSM 44724</strain>
    </source>
</reference>
<keyword evidence="6 11" id="KW-0418">Kinase</keyword>
<dbReference type="PANTHER" id="PTHR24421">
    <property type="entry name" value="NITRATE/NITRITE SENSOR PROTEIN NARX-RELATED"/>
    <property type="match status" value="1"/>
</dbReference>
<keyword evidence="4" id="KW-0808">Transferase</keyword>
<evidence type="ECO:0000256" key="1">
    <source>
        <dbReference type="ARBA" id="ARBA00000085"/>
    </source>
</evidence>
<dbReference type="GO" id="GO:0046983">
    <property type="term" value="F:protein dimerization activity"/>
    <property type="evidence" value="ECO:0007669"/>
    <property type="project" value="InterPro"/>
</dbReference>
<evidence type="ECO:0000256" key="8">
    <source>
        <dbReference type="ARBA" id="ARBA00023012"/>
    </source>
</evidence>
<evidence type="ECO:0000313" key="13">
    <source>
        <dbReference type="Proteomes" id="UP001145799"/>
    </source>
</evidence>
<dbReference type="AlphaFoldDB" id="A0A9X3PHL8"/>
<dbReference type="SUPFAM" id="SSF55874">
    <property type="entry name" value="ATPase domain of HSP90 chaperone/DNA topoisomerase II/histidine kinase"/>
    <property type="match status" value="1"/>
</dbReference>
<dbReference type="InterPro" id="IPR011712">
    <property type="entry name" value="Sig_transdc_His_kin_sub3_dim/P"/>
</dbReference>
<evidence type="ECO:0000313" key="14">
    <source>
        <dbReference type="Proteomes" id="UP001183604"/>
    </source>
</evidence>
<dbReference type="CDD" id="cd16917">
    <property type="entry name" value="HATPase_UhpB-NarQ-NarX-like"/>
    <property type="match status" value="1"/>
</dbReference>
<evidence type="ECO:0000259" key="10">
    <source>
        <dbReference type="Pfam" id="PF07730"/>
    </source>
</evidence>
<evidence type="ECO:0000256" key="5">
    <source>
        <dbReference type="ARBA" id="ARBA00022741"/>
    </source>
</evidence>
<dbReference type="Gene3D" id="1.20.5.1930">
    <property type="match status" value="1"/>
</dbReference>
<dbReference type="Pfam" id="PF07730">
    <property type="entry name" value="HisKA_3"/>
    <property type="match status" value="1"/>
</dbReference>
<comment type="caution">
    <text evidence="11">The sequence shown here is derived from an EMBL/GenBank/DDBJ whole genome shotgun (WGS) entry which is preliminary data.</text>
</comment>
<dbReference type="Proteomes" id="UP001145799">
    <property type="component" value="Unassembled WGS sequence"/>
</dbReference>
<evidence type="ECO:0000256" key="4">
    <source>
        <dbReference type="ARBA" id="ARBA00022679"/>
    </source>
</evidence>
<organism evidence="11 13">
    <name type="scientific">Glycomyces lechevalierae</name>
    <dbReference type="NCBI Taxonomy" id="256034"/>
    <lineage>
        <taxon>Bacteria</taxon>
        <taxon>Bacillati</taxon>
        <taxon>Actinomycetota</taxon>
        <taxon>Actinomycetes</taxon>
        <taxon>Glycomycetales</taxon>
        <taxon>Glycomycetaceae</taxon>
        <taxon>Glycomyces</taxon>
    </lineage>
</organism>
<proteinExistence type="predicted"/>
<dbReference type="EMBL" id="JAVDYD010000001">
    <property type="protein sequence ID" value="MDR7337487.1"/>
    <property type="molecule type" value="Genomic_DNA"/>
</dbReference>
<keyword evidence="3" id="KW-0597">Phosphoprotein</keyword>
<accession>A0A9X3PHL8</accession>
<protein>
    <recommendedName>
        <fullName evidence="2">histidine kinase</fullName>
        <ecNumber evidence="2">2.7.13.3</ecNumber>
    </recommendedName>
</protein>
<dbReference type="InterPro" id="IPR036890">
    <property type="entry name" value="HATPase_C_sf"/>
</dbReference>
<evidence type="ECO:0000256" key="7">
    <source>
        <dbReference type="ARBA" id="ARBA00022840"/>
    </source>
</evidence>
<dbReference type="EMBL" id="JAPZVQ010000003">
    <property type="protein sequence ID" value="MDA1385062.1"/>
    <property type="molecule type" value="Genomic_DNA"/>
</dbReference>
<dbReference type="GO" id="GO:0000155">
    <property type="term" value="F:phosphorelay sensor kinase activity"/>
    <property type="evidence" value="ECO:0007669"/>
    <property type="project" value="InterPro"/>
</dbReference>
<evidence type="ECO:0000313" key="12">
    <source>
        <dbReference type="EMBL" id="MDR7337487.1"/>
    </source>
</evidence>
<evidence type="ECO:0000313" key="11">
    <source>
        <dbReference type="EMBL" id="MDA1385062.1"/>
    </source>
</evidence>
<feature type="transmembrane region" description="Helical" evidence="9">
    <location>
        <begin position="53"/>
        <end position="79"/>
    </location>
</feature>
<evidence type="ECO:0000256" key="6">
    <source>
        <dbReference type="ARBA" id="ARBA00022777"/>
    </source>
</evidence>
<keyword evidence="14" id="KW-1185">Reference proteome</keyword>